<dbReference type="PROSITE" id="PS50800">
    <property type="entry name" value="SAP"/>
    <property type="match status" value="1"/>
</dbReference>
<dbReference type="SUPFAM" id="SSF57850">
    <property type="entry name" value="RING/U-box"/>
    <property type="match status" value="1"/>
</dbReference>
<keyword evidence="3" id="KW-0808">Transferase</keyword>
<dbReference type="InterPro" id="IPR003034">
    <property type="entry name" value="SAP_dom"/>
</dbReference>
<reference evidence="13" key="1">
    <citation type="journal article" date="2021" name="IMA Fungus">
        <title>Genomic characterization of three marine fungi, including Emericellopsis atlantica sp. nov. with signatures of a generalist lifestyle and marine biomass degradation.</title>
        <authorList>
            <person name="Hagestad O.C."/>
            <person name="Hou L."/>
            <person name="Andersen J.H."/>
            <person name="Hansen E.H."/>
            <person name="Altermark B."/>
            <person name="Li C."/>
            <person name="Kuhnert E."/>
            <person name="Cox R.J."/>
            <person name="Crous P.W."/>
            <person name="Spatafora J.W."/>
            <person name="Lail K."/>
            <person name="Amirebrahimi M."/>
            <person name="Lipzen A."/>
            <person name="Pangilinan J."/>
            <person name="Andreopoulos W."/>
            <person name="Hayes R.D."/>
            <person name="Ng V."/>
            <person name="Grigoriev I.V."/>
            <person name="Jackson S.A."/>
            <person name="Sutton T.D.S."/>
            <person name="Dobson A.D.W."/>
            <person name="Rama T."/>
        </authorList>
    </citation>
    <scope>NUCLEOTIDE SEQUENCE</scope>
    <source>
        <strain evidence="13">TS7</strain>
    </source>
</reference>
<evidence type="ECO:0000256" key="3">
    <source>
        <dbReference type="ARBA" id="ARBA00022679"/>
    </source>
</evidence>
<evidence type="ECO:0000259" key="12">
    <source>
        <dbReference type="PROSITE" id="PS51466"/>
    </source>
</evidence>
<dbReference type="Gene3D" id="3.30.40.10">
    <property type="entry name" value="Zinc/RING finger domain, C3HC4 (zinc finger)"/>
    <property type="match status" value="1"/>
</dbReference>
<evidence type="ECO:0000256" key="7">
    <source>
        <dbReference type="ARBA" id="ARBA00022833"/>
    </source>
</evidence>
<gene>
    <name evidence="13" type="ORF">F5Z01DRAFT_185465</name>
</gene>
<keyword evidence="6" id="KW-0833">Ubl conjugation pathway</keyword>
<sequence length="544" mass="59276">MSGYMSSGGSYGMGGGSQPSGFHDSANGGFATSATKISRKELDAILRQIKSSGLFNKQLQFICQVNGLKSSGVKADLQRRISDLVQDAYNHQDLPRFEQVRKGVLNAASSSQKPTMGRTQQTSHFPPSGSSAAPNNPYVPGYGHASSVAANGLTYPLPRAGIAFHPSPFYTVEAQVGDVITCEPMAHHRHSVHMFLRVNDKPEIQRCVSDPSHRIMLFCAGDNVGVQHVAFPQQSEIKINGGDFKANLRGLKNKPGSTRPVDITSALRLKQSNYPNKVELTYALTQKKFYVVVYLCKINTVDDLAKKLETRQRIPKDSVIAEINKKNADPDVVATSSVLSLKCPLSYMRLQTPCRGTQCTHIQCFDATSYLQLQEQGPQWKCPICNKSVTFEQMAVDEYVKDILARTSSSQETVTINPNGQWTAKSGDHDRGRSNGSHLGDSDEVEISEVNSISRPRIETPQTATSLPSSSPSVTGPGSSHGPRGVASTSAKRPAPQVIDLTLSDDDEDDEPVQPPTKRQNTAGFRRSTESMGFLSESPRPHPF</sequence>
<dbReference type="RefSeq" id="XP_046116706.1">
    <property type="nucleotide sequence ID" value="XM_046257968.1"/>
</dbReference>
<feature type="compositionally biased region" description="Gly residues" evidence="9">
    <location>
        <begin position="9"/>
        <end position="18"/>
    </location>
</feature>
<dbReference type="AlphaFoldDB" id="A0A9P7ZJE3"/>
<evidence type="ECO:0000313" key="14">
    <source>
        <dbReference type="Proteomes" id="UP000887229"/>
    </source>
</evidence>
<accession>A0A9P7ZJE3</accession>
<keyword evidence="7" id="KW-0862">Zinc</keyword>
<evidence type="ECO:0000259" key="10">
    <source>
        <dbReference type="PROSITE" id="PS50800"/>
    </source>
</evidence>
<dbReference type="InterPro" id="IPR004181">
    <property type="entry name" value="Znf_MIZ"/>
</dbReference>
<comment type="similarity">
    <text evidence="2">Belongs to the PIAS family.</text>
</comment>
<evidence type="ECO:0000256" key="9">
    <source>
        <dbReference type="SAM" id="MobiDB-lite"/>
    </source>
</evidence>
<dbReference type="EMBL" id="MU251260">
    <property type="protein sequence ID" value="KAG9252782.1"/>
    <property type="molecule type" value="Genomic_DNA"/>
</dbReference>
<feature type="compositionally biased region" description="Polar residues" evidence="9">
    <location>
        <begin position="109"/>
        <end position="125"/>
    </location>
</feature>
<feature type="region of interest" description="Disordered" evidence="9">
    <location>
        <begin position="1"/>
        <end position="27"/>
    </location>
</feature>
<keyword evidence="4" id="KW-0479">Metal-binding</keyword>
<feature type="region of interest" description="Disordered" evidence="9">
    <location>
        <begin position="109"/>
        <end position="138"/>
    </location>
</feature>
<dbReference type="PROSITE" id="PS51044">
    <property type="entry name" value="ZF_SP_RING"/>
    <property type="match status" value="1"/>
</dbReference>
<dbReference type="OrthoDB" id="28127at2759"/>
<keyword evidence="5 8" id="KW-0863">Zinc-finger</keyword>
<protein>
    <submittedName>
        <fullName evidence="13">PINIT domain-containing protein</fullName>
    </submittedName>
</protein>
<proteinExistence type="inferred from homology"/>
<dbReference type="PANTHER" id="PTHR10782">
    <property type="entry name" value="ZINC FINGER MIZ DOMAIN-CONTAINING PROTEIN"/>
    <property type="match status" value="1"/>
</dbReference>
<feature type="domain" description="SAP" evidence="10">
    <location>
        <begin position="51"/>
        <end position="85"/>
    </location>
</feature>
<dbReference type="Pfam" id="PF14324">
    <property type="entry name" value="PINIT"/>
    <property type="match status" value="1"/>
</dbReference>
<dbReference type="GeneID" id="70288871"/>
<dbReference type="Proteomes" id="UP000887229">
    <property type="component" value="Unassembled WGS sequence"/>
</dbReference>
<dbReference type="PANTHER" id="PTHR10782:SF4">
    <property type="entry name" value="TONALLI, ISOFORM E"/>
    <property type="match status" value="1"/>
</dbReference>
<dbReference type="Pfam" id="PF02891">
    <property type="entry name" value="zf-MIZ"/>
    <property type="match status" value="1"/>
</dbReference>
<evidence type="ECO:0000256" key="2">
    <source>
        <dbReference type="ARBA" id="ARBA00005383"/>
    </source>
</evidence>
<feature type="compositionally biased region" description="Acidic residues" evidence="9">
    <location>
        <begin position="503"/>
        <end position="512"/>
    </location>
</feature>
<feature type="compositionally biased region" description="Low complexity" evidence="9">
    <location>
        <begin position="460"/>
        <end position="483"/>
    </location>
</feature>
<dbReference type="PROSITE" id="PS51466">
    <property type="entry name" value="PINIT"/>
    <property type="match status" value="1"/>
</dbReference>
<feature type="compositionally biased region" description="Polar residues" evidence="9">
    <location>
        <begin position="408"/>
        <end position="424"/>
    </location>
</feature>
<feature type="domain" description="PINIT" evidence="12">
    <location>
        <begin position="151"/>
        <end position="299"/>
    </location>
</feature>
<dbReference type="GO" id="GO:0008270">
    <property type="term" value="F:zinc ion binding"/>
    <property type="evidence" value="ECO:0007669"/>
    <property type="project" value="UniProtKB-KW"/>
</dbReference>
<comment type="pathway">
    <text evidence="1">Protein modification; protein sumoylation.</text>
</comment>
<name>A0A9P7ZJE3_9HYPO</name>
<keyword evidence="14" id="KW-1185">Reference proteome</keyword>
<comment type="caution">
    <text evidence="13">The sequence shown here is derived from an EMBL/GenBank/DDBJ whole genome shotgun (WGS) entry which is preliminary data.</text>
</comment>
<dbReference type="Gene3D" id="2.60.120.780">
    <property type="entry name" value="PINIT domain"/>
    <property type="match status" value="1"/>
</dbReference>
<feature type="compositionally biased region" description="Low complexity" evidence="9">
    <location>
        <begin position="126"/>
        <end position="136"/>
    </location>
</feature>
<dbReference type="InterPro" id="IPR038654">
    <property type="entry name" value="PINIT_sf"/>
</dbReference>
<dbReference type="GO" id="GO:0061665">
    <property type="term" value="F:SUMO ligase activity"/>
    <property type="evidence" value="ECO:0007669"/>
    <property type="project" value="TreeGrafter"/>
</dbReference>
<evidence type="ECO:0000256" key="1">
    <source>
        <dbReference type="ARBA" id="ARBA00004718"/>
    </source>
</evidence>
<dbReference type="CDD" id="cd16792">
    <property type="entry name" value="SP-RING_Siz-like"/>
    <property type="match status" value="1"/>
</dbReference>
<evidence type="ECO:0000259" key="11">
    <source>
        <dbReference type="PROSITE" id="PS51044"/>
    </source>
</evidence>
<dbReference type="InterPro" id="IPR031141">
    <property type="entry name" value="SIZ1/2_SP-RING"/>
</dbReference>
<dbReference type="GO" id="GO:0016925">
    <property type="term" value="P:protein sumoylation"/>
    <property type="evidence" value="ECO:0007669"/>
    <property type="project" value="TreeGrafter"/>
</dbReference>
<evidence type="ECO:0000256" key="8">
    <source>
        <dbReference type="PROSITE-ProRule" id="PRU00452"/>
    </source>
</evidence>
<feature type="region of interest" description="Disordered" evidence="9">
    <location>
        <begin position="408"/>
        <end position="544"/>
    </location>
</feature>
<evidence type="ECO:0000256" key="5">
    <source>
        <dbReference type="ARBA" id="ARBA00022771"/>
    </source>
</evidence>
<evidence type="ECO:0000313" key="13">
    <source>
        <dbReference type="EMBL" id="KAG9252782.1"/>
    </source>
</evidence>
<feature type="domain" description="SP-RING-type" evidence="11">
    <location>
        <begin position="328"/>
        <end position="413"/>
    </location>
</feature>
<evidence type="ECO:0000256" key="6">
    <source>
        <dbReference type="ARBA" id="ARBA00022786"/>
    </source>
</evidence>
<dbReference type="InterPro" id="IPR013083">
    <property type="entry name" value="Znf_RING/FYVE/PHD"/>
</dbReference>
<dbReference type="GO" id="GO:0000785">
    <property type="term" value="C:chromatin"/>
    <property type="evidence" value="ECO:0007669"/>
    <property type="project" value="TreeGrafter"/>
</dbReference>
<evidence type="ECO:0000256" key="4">
    <source>
        <dbReference type="ARBA" id="ARBA00022723"/>
    </source>
</evidence>
<organism evidence="13 14">
    <name type="scientific">Emericellopsis atlantica</name>
    <dbReference type="NCBI Taxonomy" id="2614577"/>
    <lineage>
        <taxon>Eukaryota</taxon>
        <taxon>Fungi</taxon>
        <taxon>Dikarya</taxon>
        <taxon>Ascomycota</taxon>
        <taxon>Pezizomycotina</taxon>
        <taxon>Sordariomycetes</taxon>
        <taxon>Hypocreomycetidae</taxon>
        <taxon>Hypocreales</taxon>
        <taxon>Bionectriaceae</taxon>
        <taxon>Emericellopsis</taxon>
    </lineage>
</organism>
<dbReference type="InterPro" id="IPR023321">
    <property type="entry name" value="PINIT"/>
</dbReference>